<keyword evidence="1" id="KW-1005">Bacterial flagellum biogenesis</keyword>
<dbReference type="Pfam" id="PF05130">
    <property type="entry name" value="FlgN"/>
    <property type="match status" value="1"/>
</dbReference>
<accession>A0A917AYE6</accession>
<gene>
    <name evidence="3" type="ORF">GCM10007140_38070</name>
</gene>
<evidence type="ECO:0000256" key="1">
    <source>
        <dbReference type="ARBA" id="ARBA00022795"/>
    </source>
</evidence>
<evidence type="ECO:0000313" key="4">
    <source>
        <dbReference type="Proteomes" id="UP000605259"/>
    </source>
</evidence>
<organism evidence="3 4">
    <name type="scientific">Priestia taiwanensis</name>
    <dbReference type="NCBI Taxonomy" id="1347902"/>
    <lineage>
        <taxon>Bacteria</taxon>
        <taxon>Bacillati</taxon>
        <taxon>Bacillota</taxon>
        <taxon>Bacilli</taxon>
        <taxon>Bacillales</taxon>
        <taxon>Bacillaceae</taxon>
        <taxon>Priestia</taxon>
    </lineage>
</organism>
<proteinExistence type="predicted"/>
<dbReference type="Gene3D" id="1.20.58.300">
    <property type="entry name" value="FlgN-like"/>
    <property type="match status" value="1"/>
</dbReference>
<reference evidence="3" key="1">
    <citation type="journal article" date="2014" name="Int. J. Syst. Evol. Microbiol.">
        <title>Complete genome sequence of Corynebacterium casei LMG S-19264T (=DSM 44701T), isolated from a smear-ripened cheese.</title>
        <authorList>
            <consortium name="US DOE Joint Genome Institute (JGI-PGF)"/>
            <person name="Walter F."/>
            <person name="Albersmeier A."/>
            <person name="Kalinowski J."/>
            <person name="Ruckert C."/>
        </authorList>
    </citation>
    <scope>NUCLEOTIDE SEQUENCE</scope>
    <source>
        <strain evidence="3">CGMCC 1.12698</strain>
    </source>
</reference>
<dbReference type="EMBL" id="BMFK01000009">
    <property type="protein sequence ID" value="GGE84933.1"/>
    <property type="molecule type" value="Genomic_DNA"/>
</dbReference>
<protein>
    <submittedName>
        <fullName evidence="3">Flagellar protein FlgN</fullName>
    </submittedName>
</protein>
<evidence type="ECO:0000256" key="2">
    <source>
        <dbReference type="SAM" id="MobiDB-lite"/>
    </source>
</evidence>
<dbReference type="InterPro" id="IPR007809">
    <property type="entry name" value="FlgN-like"/>
</dbReference>
<dbReference type="RefSeq" id="WP_188390097.1">
    <property type="nucleotide sequence ID" value="NZ_BMFK01000009.1"/>
</dbReference>
<keyword evidence="4" id="KW-1185">Reference proteome</keyword>
<dbReference type="InterPro" id="IPR036679">
    <property type="entry name" value="FlgN-like_sf"/>
</dbReference>
<keyword evidence="3" id="KW-0282">Flagellum</keyword>
<evidence type="ECO:0000313" key="3">
    <source>
        <dbReference type="EMBL" id="GGE84933.1"/>
    </source>
</evidence>
<dbReference type="GO" id="GO:0044780">
    <property type="term" value="P:bacterial-type flagellum assembly"/>
    <property type="evidence" value="ECO:0007669"/>
    <property type="project" value="InterPro"/>
</dbReference>
<feature type="compositionally biased region" description="Polar residues" evidence="2">
    <location>
        <begin position="135"/>
        <end position="145"/>
    </location>
</feature>
<sequence>MLAQQLVQNLTKQVEEHEALLLLATNKTDIVKSGEIEALEKTMKQEQRHVLVMQKLEAERKEIVYRLMSGRPFEGAEPTLSECIEVIEGQGKTELLLLMSKLIEVVRQVKQVNELNQALLSQSLQFVNMTLSATTQQEPPTTYSKNQEKQPKRQPQSMFNVQA</sequence>
<keyword evidence="3" id="KW-0966">Cell projection</keyword>
<name>A0A917AYE6_9BACI</name>
<comment type="caution">
    <text evidence="3">The sequence shown here is derived from an EMBL/GenBank/DDBJ whole genome shotgun (WGS) entry which is preliminary data.</text>
</comment>
<feature type="compositionally biased region" description="Polar residues" evidence="2">
    <location>
        <begin position="153"/>
        <end position="163"/>
    </location>
</feature>
<feature type="region of interest" description="Disordered" evidence="2">
    <location>
        <begin position="135"/>
        <end position="163"/>
    </location>
</feature>
<keyword evidence="3" id="KW-0969">Cilium</keyword>
<dbReference type="SUPFAM" id="SSF140566">
    <property type="entry name" value="FlgN-like"/>
    <property type="match status" value="1"/>
</dbReference>
<dbReference type="AlphaFoldDB" id="A0A917AYE6"/>
<reference evidence="3" key="2">
    <citation type="submission" date="2020-09" db="EMBL/GenBank/DDBJ databases">
        <authorList>
            <person name="Sun Q."/>
            <person name="Zhou Y."/>
        </authorList>
    </citation>
    <scope>NUCLEOTIDE SEQUENCE</scope>
    <source>
        <strain evidence="3">CGMCC 1.12698</strain>
    </source>
</reference>
<dbReference type="Proteomes" id="UP000605259">
    <property type="component" value="Unassembled WGS sequence"/>
</dbReference>